<organism evidence="7 8">
    <name type="scientific">Rhodococcoides kroppenstedtii</name>
    <dbReference type="NCBI Taxonomy" id="293050"/>
    <lineage>
        <taxon>Bacteria</taxon>
        <taxon>Bacillati</taxon>
        <taxon>Actinomycetota</taxon>
        <taxon>Actinomycetes</taxon>
        <taxon>Mycobacteriales</taxon>
        <taxon>Nocardiaceae</taxon>
        <taxon>Rhodococcoides</taxon>
    </lineage>
</organism>
<evidence type="ECO:0000313" key="8">
    <source>
        <dbReference type="Proteomes" id="UP000182054"/>
    </source>
</evidence>
<dbReference type="InterPro" id="IPR022902">
    <property type="entry name" value="NAcTrfase_Eis"/>
</dbReference>
<dbReference type="PANTHER" id="PTHR37817:SF1">
    <property type="entry name" value="N-ACETYLTRANSFERASE EIS"/>
    <property type="match status" value="1"/>
</dbReference>
<dbReference type="InterPro" id="IPR051554">
    <property type="entry name" value="Acetyltransferase_Eis"/>
</dbReference>
<comment type="subunit">
    <text evidence="5">Homohexamer; trimer of dimers.</text>
</comment>
<sequence length="404" mass="44882">MTTDDTITLRLATEDDWDAIALLDAHAFGEHQNSEDMAETKLLTASSEIFLACDGDLPVGVTMHFPMDVTVPGGTTLPATGVSWVSVAPTHRRRGILRRMFTAQHERFEEAGKPLSVLTASEATIYERFGYGPATQGVTYTIDRRFAAFRPDLPPPVGARLVTSEQARELLPDIHRRWQQRTPGAQPMPQTRWQRFFADRKNARGGFSKLFFVVHPDGYVAFRRGYRVGTAGAQDARIVDFRAVTDEARSALWQVLCGIDLVETFEVTLPVGDPLLTLLTDRRVPQVQSVKDGLWVRLMDVPAALSARTYAVDTDLTVAVEDPFLNAGGVFRLVVRDGHADVVRTDREPDITVSSSVLGSLYLGAHRARQFAAANRVQATSERALHEFDLTFGTPRQPEIGWFF</sequence>
<dbReference type="GO" id="GO:0030649">
    <property type="term" value="P:aminoglycoside antibiotic catabolic process"/>
    <property type="evidence" value="ECO:0007669"/>
    <property type="project" value="TreeGrafter"/>
</dbReference>
<dbReference type="Proteomes" id="UP000182054">
    <property type="component" value="Unassembled WGS sequence"/>
</dbReference>
<dbReference type="Pfam" id="PF13527">
    <property type="entry name" value="Acetyltransf_9"/>
    <property type="match status" value="1"/>
</dbReference>
<dbReference type="PROSITE" id="PS51186">
    <property type="entry name" value="GNAT"/>
    <property type="match status" value="1"/>
</dbReference>
<comment type="similarity">
    <text evidence="1 5">Belongs to the acetyltransferase Eis family.</text>
</comment>
<dbReference type="Pfam" id="PF13530">
    <property type="entry name" value="SCP2_2"/>
    <property type="match status" value="1"/>
</dbReference>
<evidence type="ECO:0000256" key="3">
    <source>
        <dbReference type="ARBA" id="ARBA00022679"/>
    </source>
</evidence>
<dbReference type="InterPro" id="IPR041380">
    <property type="entry name" value="Acetyltransf_17"/>
</dbReference>
<feature type="domain" description="N-acetyltransferase" evidence="6">
    <location>
        <begin position="7"/>
        <end position="156"/>
    </location>
</feature>
<reference evidence="7 8" key="1">
    <citation type="submission" date="2016-10" db="EMBL/GenBank/DDBJ databases">
        <authorList>
            <person name="de Groot N.N."/>
        </authorList>
    </citation>
    <scope>NUCLEOTIDE SEQUENCE [LARGE SCALE GENOMIC DNA]</scope>
    <source>
        <strain evidence="7 8">DSM 44908</strain>
    </source>
</reference>
<dbReference type="OrthoDB" id="8399956at2"/>
<dbReference type="RefSeq" id="WP_068366347.1">
    <property type="nucleotide sequence ID" value="NZ_FOJN01000011.1"/>
</dbReference>
<feature type="active site" description="Proton donor" evidence="5">
    <location>
        <position position="126"/>
    </location>
</feature>
<feature type="binding site" evidence="5">
    <location>
        <begin position="93"/>
        <end position="98"/>
    </location>
    <ligand>
        <name>acetyl-CoA</name>
        <dbReference type="ChEBI" id="CHEBI:57288"/>
    </ligand>
</feature>
<dbReference type="InterPro" id="IPR036527">
    <property type="entry name" value="SCP2_sterol-bd_dom_sf"/>
</dbReference>
<feature type="binding site" evidence="5">
    <location>
        <begin position="121"/>
        <end position="122"/>
    </location>
    <ligand>
        <name>acetyl-CoA</name>
        <dbReference type="ChEBI" id="CHEBI:57288"/>
    </ligand>
</feature>
<dbReference type="CDD" id="cd04301">
    <property type="entry name" value="NAT_SF"/>
    <property type="match status" value="1"/>
</dbReference>
<keyword evidence="4 5" id="KW-0012">Acyltransferase</keyword>
<dbReference type="Gene3D" id="3.30.1050.10">
    <property type="entry name" value="SCP2 sterol-binding domain"/>
    <property type="match status" value="1"/>
</dbReference>
<evidence type="ECO:0000259" key="6">
    <source>
        <dbReference type="PROSITE" id="PS51186"/>
    </source>
</evidence>
<evidence type="ECO:0000313" key="7">
    <source>
        <dbReference type="EMBL" id="SFA57146.1"/>
    </source>
</evidence>
<dbReference type="InterPro" id="IPR000182">
    <property type="entry name" value="GNAT_dom"/>
</dbReference>
<evidence type="ECO:0000256" key="4">
    <source>
        <dbReference type="ARBA" id="ARBA00023315"/>
    </source>
</evidence>
<dbReference type="Pfam" id="PF17668">
    <property type="entry name" value="Acetyltransf_17"/>
    <property type="match status" value="1"/>
</dbReference>
<evidence type="ECO:0000256" key="5">
    <source>
        <dbReference type="HAMAP-Rule" id="MF_01812"/>
    </source>
</evidence>
<dbReference type="Gene3D" id="3.40.630.30">
    <property type="match status" value="2"/>
</dbReference>
<dbReference type="GO" id="GO:0034069">
    <property type="term" value="F:aminoglycoside N-acetyltransferase activity"/>
    <property type="evidence" value="ECO:0007669"/>
    <property type="project" value="TreeGrafter"/>
</dbReference>
<keyword evidence="3 5" id="KW-0808">Transferase</keyword>
<gene>
    <name evidence="7" type="ORF">SAMN05444374_11182</name>
</gene>
<name>A0A1I0U1Y5_9NOCA</name>
<feature type="active site" description="Proton acceptor; via carboxylate" evidence="5">
    <location>
        <position position="404"/>
    </location>
</feature>
<feature type="binding site" evidence="5">
    <location>
        <begin position="85"/>
        <end position="87"/>
    </location>
    <ligand>
        <name>acetyl-CoA</name>
        <dbReference type="ChEBI" id="CHEBI:57288"/>
    </ligand>
</feature>
<dbReference type="EMBL" id="FOJN01000011">
    <property type="protein sequence ID" value="SFA57146.1"/>
    <property type="molecule type" value="Genomic_DNA"/>
</dbReference>
<dbReference type="InterPro" id="IPR016181">
    <property type="entry name" value="Acyl_CoA_acyltransferase"/>
</dbReference>
<keyword evidence="2" id="KW-1036">Host cytoplasmic vesicle</keyword>
<proteinExistence type="inferred from homology"/>
<dbReference type="InterPro" id="IPR025559">
    <property type="entry name" value="Eis_dom"/>
</dbReference>
<dbReference type="GeneID" id="85486657"/>
<dbReference type="NCBIfam" id="NF002367">
    <property type="entry name" value="PRK01346.1-4"/>
    <property type="match status" value="1"/>
</dbReference>
<dbReference type="PANTHER" id="PTHR37817">
    <property type="entry name" value="N-ACETYLTRANSFERASE EIS"/>
    <property type="match status" value="1"/>
</dbReference>
<dbReference type="SUPFAM" id="SSF55718">
    <property type="entry name" value="SCP-like"/>
    <property type="match status" value="1"/>
</dbReference>
<dbReference type="SUPFAM" id="SSF55729">
    <property type="entry name" value="Acyl-CoA N-acyltransferases (Nat)"/>
    <property type="match status" value="1"/>
</dbReference>
<evidence type="ECO:0000256" key="1">
    <source>
        <dbReference type="ARBA" id="ARBA00009213"/>
    </source>
</evidence>
<accession>A0A1I0U1Y5</accession>
<dbReference type="AlphaFoldDB" id="A0A1I0U1Y5"/>
<dbReference type="HAMAP" id="MF_01812">
    <property type="entry name" value="Eis"/>
    <property type="match status" value="1"/>
</dbReference>
<protein>
    <submittedName>
        <fullName evidence="7">Predicted acetyltransferase</fullName>
    </submittedName>
</protein>
<evidence type="ECO:0000256" key="2">
    <source>
        <dbReference type="ARBA" id="ARBA00022488"/>
    </source>
</evidence>